<name>A0A644UI15_9ZZZZ</name>
<dbReference type="InterPro" id="IPR008023">
    <property type="entry name" value="DUF748"/>
</dbReference>
<dbReference type="GO" id="GO:0090313">
    <property type="term" value="P:regulation of protein targeting to membrane"/>
    <property type="evidence" value="ECO:0007669"/>
    <property type="project" value="TreeGrafter"/>
</dbReference>
<gene>
    <name evidence="1" type="ORF">SDC9_24378</name>
</gene>
<dbReference type="AlphaFoldDB" id="A0A644UI15"/>
<dbReference type="PANTHER" id="PTHR30441">
    <property type="entry name" value="DUF748 DOMAIN-CONTAINING PROTEIN"/>
    <property type="match status" value="1"/>
</dbReference>
<evidence type="ECO:0008006" key="2">
    <source>
        <dbReference type="Google" id="ProtNLM"/>
    </source>
</evidence>
<accession>A0A644UI15</accession>
<dbReference type="PANTHER" id="PTHR30441:SF8">
    <property type="entry name" value="DUF748 DOMAIN-CONTAINING PROTEIN"/>
    <property type="match status" value="1"/>
</dbReference>
<sequence>MLTLLIFISPVTEYIIEKNSREWTGRKIEMDRLGINLLNGKVGIKQLKFYEADDQGLFVTVGNIRINTDLLSFITGRNIIEDVLIENAVIQVLQNGESFNFDDLLLRFGTSDTVEQPAGGTPVAFEVRSIEIRNNTLIYKGVSPLVNISVEHLNATCPVISSANPQISISATCAFNHGGNLTADFLFNQVTSLYNLKAGITDFNLTHLYPYLQDYLLVKSLEGFVSADLRLGGNAGYPADIAVSGDFILRDFSVADTSGEVIASVGSLHINADSINPAGNVYHFGALSIDRPYVKFAVYDDGINFDRMLIATEEVDSVNAGGVPVEDYANLFRMIADYVHLLTSQYKVSNYKADKVLITNGRVVYTDYTLEDKFQYELDSLSILSENLNSSGERINVVMRSKLNRTGSFSGNLSINPDGYSEMEMNYSIKGIRLSDINPYSVYYVATPFIDGDLTFENEINIRDHKLKSENRLFIEKVVAGKKIQNNTAINIPVRLAISVLKDLEGNIRLSVPVEGDLDDPDYRWGKALLRVLKNLAIKAAVAPYRLVADLFGGSEDDYREMRMGLLQRQPDRNNLVTLGRIAEVMANKPELSVYFTGSNSREAETEFLAIYLAKQKFLGLGLNDSLSPEDDLQIRQLANRDSLFTAWLGSQTGVGVALFSVQEMSVQLSGRAYLGSKISAIEEERARAVKSYLISKGVSSDRIKMAHPTTANTGNISQTPSFAISFAVSDEAIETAVR</sequence>
<dbReference type="EMBL" id="VSSQ01000117">
    <property type="protein sequence ID" value="MPL78509.1"/>
    <property type="molecule type" value="Genomic_DNA"/>
</dbReference>
<dbReference type="Pfam" id="PF05359">
    <property type="entry name" value="DUF748"/>
    <property type="match status" value="2"/>
</dbReference>
<reference evidence="1" key="1">
    <citation type="submission" date="2019-08" db="EMBL/GenBank/DDBJ databases">
        <authorList>
            <person name="Kucharzyk K."/>
            <person name="Murdoch R.W."/>
            <person name="Higgins S."/>
            <person name="Loffler F."/>
        </authorList>
    </citation>
    <scope>NUCLEOTIDE SEQUENCE</scope>
</reference>
<comment type="caution">
    <text evidence="1">The sequence shown here is derived from an EMBL/GenBank/DDBJ whole genome shotgun (WGS) entry which is preliminary data.</text>
</comment>
<proteinExistence type="predicted"/>
<evidence type="ECO:0000313" key="1">
    <source>
        <dbReference type="EMBL" id="MPL78509.1"/>
    </source>
</evidence>
<protein>
    <recommendedName>
        <fullName evidence="2">OmpA-like domain-containing protein</fullName>
    </recommendedName>
</protein>
<organism evidence="1">
    <name type="scientific">bioreactor metagenome</name>
    <dbReference type="NCBI Taxonomy" id="1076179"/>
    <lineage>
        <taxon>unclassified sequences</taxon>
        <taxon>metagenomes</taxon>
        <taxon>ecological metagenomes</taxon>
    </lineage>
</organism>
<dbReference type="GO" id="GO:0005886">
    <property type="term" value="C:plasma membrane"/>
    <property type="evidence" value="ECO:0007669"/>
    <property type="project" value="TreeGrafter"/>
</dbReference>
<dbReference type="InterPro" id="IPR052894">
    <property type="entry name" value="AsmA-related"/>
</dbReference>